<dbReference type="InterPro" id="IPR023346">
    <property type="entry name" value="Lysozyme-like_dom_sf"/>
</dbReference>
<dbReference type="Gene3D" id="1.10.530.10">
    <property type="match status" value="1"/>
</dbReference>
<name>A0ABT5U744_9GAMM</name>
<accession>A0ABT5U744</accession>
<proteinExistence type="predicted"/>
<dbReference type="SUPFAM" id="SSF53955">
    <property type="entry name" value="Lysozyme-like"/>
    <property type="match status" value="1"/>
</dbReference>
<sequence length="64" mass="7317">MRENLNHSKFTIDVAGWHWHKHNLSAYADNDDIRSITRRINGGLNGLADREAYLIKAKLVLSLS</sequence>
<dbReference type="RefSeq" id="WP_274688547.1">
    <property type="nucleotide sequence ID" value="NZ_JAPMOU010000009.1"/>
</dbReference>
<dbReference type="Proteomes" id="UP001528823">
    <property type="component" value="Unassembled WGS sequence"/>
</dbReference>
<evidence type="ECO:0000313" key="2">
    <source>
        <dbReference type="Proteomes" id="UP001528823"/>
    </source>
</evidence>
<keyword evidence="2" id="KW-1185">Reference proteome</keyword>
<dbReference type="EMBL" id="JAPMOU010000009">
    <property type="protein sequence ID" value="MDE1462188.1"/>
    <property type="molecule type" value="Genomic_DNA"/>
</dbReference>
<comment type="caution">
    <text evidence="1">The sequence shown here is derived from an EMBL/GenBank/DDBJ whole genome shotgun (WGS) entry which is preliminary data.</text>
</comment>
<gene>
    <name evidence="1" type="ORF">ORQ98_09400</name>
</gene>
<evidence type="ECO:0000313" key="1">
    <source>
        <dbReference type="EMBL" id="MDE1462188.1"/>
    </source>
</evidence>
<organism evidence="1 2">
    <name type="scientific">Spartinivicinus poritis</name>
    <dbReference type="NCBI Taxonomy" id="2994640"/>
    <lineage>
        <taxon>Bacteria</taxon>
        <taxon>Pseudomonadati</taxon>
        <taxon>Pseudomonadota</taxon>
        <taxon>Gammaproteobacteria</taxon>
        <taxon>Oceanospirillales</taxon>
        <taxon>Zooshikellaceae</taxon>
        <taxon>Spartinivicinus</taxon>
    </lineage>
</organism>
<protein>
    <submittedName>
        <fullName evidence="1">Uncharacterized protein</fullName>
    </submittedName>
</protein>
<reference evidence="1 2" key="1">
    <citation type="submission" date="2022-11" db="EMBL/GenBank/DDBJ databases">
        <title>Spartinivicinus poritis sp. nov., isolated from scleractinian coral Porites lutea.</title>
        <authorList>
            <person name="Zhang G."/>
            <person name="Cai L."/>
            <person name="Wei Q."/>
        </authorList>
    </citation>
    <scope>NUCLEOTIDE SEQUENCE [LARGE SCALE GENOMIC DNA]</scope>
    <source>
        <strain evidence="1 2">A2-2</strain>
    </source>
</reference>